<reference evidence="1 2" key="1">
    <citation type="journal article" date="2015" name="Nature">
        <title>rRNA introns, odd ribosomes, and small enigmatic genomes across a large radiation of phyla.</title>
        <authorList>
            <person name="Brown C.T."/>
            <person name="Hug L.A."/>
            <person name="Thomas B.C."/>
            <person name="Sharon I."/>
            <person name="Castelle C.J."/>
            <person name="Singh A."/>
            <person name="Wilkins M.J."/>
            <person name="Williams K.H."/>
            <person name="Banfield J.F."/>
        </authorList>
    </citation>
    <scope>NUCLEOTIDE SEQUENCE [LARGE SCALE GENOMIC DNA]</scope>
</reference>
<organism evidence="1 2">
    <name type="scientific">candidate division WS6 bacterium GW2011_GWF1_36_8</name>
    <dbReference type="NCBI Taxonomy" id="1619098"/>
    <lineage>
        <taxon>Bacteria</taxon>
        <taxon>Candidatus Dojkabacteria</taxon>
    </lineage>
</organism>
<name>A0A0G0FML5_9BACT</name>
<dbReference type="Proteomes" id="UP000033886">
    <property type="component" value="Unassembled WGS sequence"/>
</dbReference>
<proteinExistence type="predicted"/>
<dbReference type="EMBL" id="LBSK01000056">
    <property type="protein sequence ID" value="KKQ14920.1"/>
    <property type="molecule type" value="Genomic_DNA"/>
</dbReference>
<protein>
    <submittedName>
        <fullName evidence="1">Uncharacterized protein</fullName>
    </submittedName>
</protein>
<dbReference type="AlphaFoldDB" id="A0A0G0FML5"/>
<sequence>MKGNYIRVKSSSKTGIRYGTNMIIPNTTEAIALTKTHPALTSFAYLIFTLNSCDMVSLNASMTLLNASAINTNAIKNPTAIHAVWDISRSIPSSTTNTATTN</sequence>
<evidence type="ECO:0000313" key="1">
    <source>
        <dbReference type="EMBL" id="KKQ14920.1"/>
    </source>
</evidence>
<evidence type="ECO:0000313" key="2">
    <source>
        <dbReference type="Proteomes" id="UP000033886"/>
    </source>
</evidence>
<gene>
    <name evidence="1" type="ORF">US29_C0056G0006</name>
</gene>
<comment type="caution">
    <text evidence="1">The sequence shown here is derived from an EMBL/GenBank/DDBJ whole genome shotgun (WGS) entry which is preliminary data.</text>
</comment>
<accession>A0A0G0FML5</accession>